<protein>
    <submittedName>
        <fullName evidence="2">Uncharacterized protein</fullName>
    </submittedName>
</protein>
<proteinExistence type="predicted"/>
<evidence type="ECO:0000256" key="1">
    <source>
        <dbReference type="SAM" id="MobiDB-lite"/>
    </source>
</evidence>
<organism evidence="2 3">
    <name type="scientific">Desulfosalsimonas propionicica</name>
    <dbReference type="NCBI Taxonomy" id="332175"/>
    <lineage>
        <taxon>Bacteria</taxon>
        <taxon>Pseudomonadati</taxon>
        <taxon>Thermodesulfobacteriota</taxon>
        <taxon>Desulfobacteria</taxon>
        <taxon>Desulfobacterales</taxon>
        <taxon>Desulfosalsimonadaceae</taxon>
        <taxon>Desulfosalsimonas</taxon>
    </lineage>
</organism>
<accession>A0A7W0C632</accession>
<dbReference type="EMBL" id="JACDUS010000001">
    <property type="protein sequence ID" value="MBA2879885.1"/>
    <property type="molecule type" value="Genomic_DNA"/>
</dbReference>
<dbReference type="Proteomes" id="UP000525298">
    <property type="component" value="Unassembled WGS sequence"/>
</dbReference>
<keyword evidence="3" id="KW-1185">Reference proteome</keyword>
<comment type="caution">
    <text evidence="2">The sequence shown here is derived from an EMBL/GenBank/DDBJ whole genome shotgun (WGS) entry which is preliminary data.</text>
</comment>
<gene>
    <name evidence="2" type="ORF">HNR65_000192</name>
</gene>
<feature type="region of interest" description="Disordered" evidence="1">
    <location>
        <begin position="24"/>
        <end position="160"/>
    </location>
</feature>
<dbReference type="AlphaFoldDB" id="A0A7W0C632"/>
<name>A0A7W0C632_9BACT</name>
<sequence>MEPLIFFLVVAFIIITNIVKAKKKFDKGASGPPEQSLAEEEPKSAAEDKAPAGWKRNIRDLLAELRQEVVEQPQRQTPEPARQPGRGTAWEDLVRTAPGADKPDLKKPSGAGAGKQPAGPRPERGQTLIESRSRQGWTPEARIGETTRRPPAPALEQMGKKELKTLRSHQFSRHELRRAVIWYEVLGPPMSLRDPEREMWL</sequence>
<dbReference type="RefSeq" id="WP_181549572.1">
    <property type="nucleotide sequence ID" value="NZ_JACDUS010000001.1"/>
</dbReference>
<feature type="compositionally biased region" description="Basic and acidic residues" evidence="1">
    <location>
        <begin position="57"/>
        <end position="69"/>
    </location>
</feature>
<evidence type="ECO:0000313" key="2">
    <source>
        <dbReference type="EMBL" id="MBA2879885.1"/>
    </source>
</evidence>
<reference evidence="2 3" key="1">
    <citation type="submission" date="2020-07" db="EMBL/GenBank/DDBJ databases">
        <title>Genomic Encyclopedia of Type Strains, Phase IV (KMG-IV): sequencing the most valuable type-strain genomes for metagenomic binning, comparative biology and taxonomic classification.</title>
        <authorList>
            <person name="Goeker M."/>
        </authorList>
    </citation>
    <scope>NUCLEOTIDE SEQUENCE [LARGE SCALE GENOMIC DNA]</scope>
    <source>
        <strain evidence="2 3">DSM 17721</strain>
    </source>
</reference>
<feature type="compositionally biased region" description="Basic and acidic residues" evidence="1">
    <location>
        <begin position="40"/>
        <end position="50"/>
    </location>
</feature>
<evidence type="ECO:0000313" key="3">
    <source>
        <dbReference type="Proteomes" id="UP000525298"/>
    </source>
</evidence>